<dbReference type="RefSeq" id="WP_145665139.1">
    <property type="nucleotide sequence ID" value="NZ_VIWO01000001.1"/>
</dbReference>
<dbReference type="InterPro" id="IPR014284">
    <property type="entry name" value="RNA_pol_sigma-70_dom"/>
</dbReference>
<dbReference type="PANTHER" id="PTHR43133:SF46">
    <property type="entry name" value="RNA POLYMERASE SIGMA-70 FACTOR ECF SUBFAMILY"/>
    <property type="match status" value="1"/>
</dbReference>
<dbReference type="InterPro" id="IPR013325">
    <property type="entry name" value="RNA_pol_sigma_r2"/>
</dbReference>
<dbReference type="InterPro" id="IPR007627">
    <property type="entry name" value="RNA_pol_sigma70_r2"/>
</dbReference>
<comment type="caution">
    <text evidence="7">The sequence shown here is derived from an EMBL/GenBank/DDBJ whole genome shotgun (WGS) entry which is preliminary data.</text>
</comment>
<dbReference type="GO" id="GO:0003677">
    <property type="term" value="F:DNA binding"/>
    <property type="evidence" value="ECO:0007669"/>
    <property type="project" value="InterPro"/>
</dbReference>
<feature type="domain" description="RNA polymerase sigma-70 region 2" evidence="5">
    <location>
        <begin position="27"/>
        <end position="92"/>
    </location>
</feature>
<dbReference type="Gene3D" id="1.10.10.10">
    <property type="entry name" value="Winged helix-like DNA-binding domain superfamily/Winged helix DNA-binding domain"/>
    <property type="match status" value="1"/>
</dbReference>
<reference evidence="7 8" key="1">
    <citation type="submission" date="2019-06" db="EMBL/GenBank/DDBJ databases">
        <title>Sorghum-associated microbial communities from plants grown in Nebraska, USA.</title>
        <authorList>
            <person name="Schachtman D."/>
        </authorList>
    </citation>
    <scope>NUCLEOTIDE SEQUENCE [LARGE SCALE GENOMIC DNA]</scope>
    <source>
        <strain evidence="7 8">1209</strain>
    </source>
</reference>
<dbReference type="InterPro" id="IPR013324">
    <property type="entry name" value="RNA_pol_sigma_r3/r4-like"/>
</dbReference>
<dbReference type="GO" id="GO:0006352">
    <property type="term" value="P:DNA-templated transcription initiation"/>
    <property type="evidence" value="ECO:0007669"/>
    <property type="project" value="InterPro"/>
</dbReference>
<dbReference type="Proteomes" id="UP000320811">
    <property type="component" value="Unassembled WGS sequence"/>
</dbReference>
<gene>
    <name evidence="7" type="ORF">FHW36_1011646</name>
</gene>
<dbReference type="InterPro" id="IPR036388">
    <property type="entry name" value="WH-like_DNA-bd_sf"/>
</dbReference>
<keyword evidence="8" id="KW-1185">Reference proteome</keyword>
<proteinExistence type="inferred from homology"/>
<keyword evidence="3" id="KW-0731">Sigma factor</keyword>
<dbReference type="NCBIfam" id="TIGR02937">
    <property type="entry name" value="sigma70-ECF"/>
    <property type="match status" value="1"/>
</dbReference>
<dbReference type="Pfam" id="PF04542">
    <property type="entry name" value="Sigma70_r2"/>
    <property type="match status" value="1"/>
</dbReference>
<dbReference type="OrthoDB" id="799938at2"/>
<evidence type="ECO:0000256" key="4">
    <source>
        <dbReference type="ARBA" id="ARBA00023163"/>
    </source>
</evidence>
<dbReference type="Gene3D" id="1.10.1740.10">
    <property type="match status" value="1"/>
</dbReference>
<protein>
    <submittedName>
        <fullName evidence="7">RNA polymerase RpoE-like sigma-24 subunit</fullName>
    </submittedName>
</protein>
<keyword evidence="4" id="KW-0804">Transcription</keyword>
<evidence type="ECO:0000313" key="8">
    <source>
        <dbReference type="Proteomes" id="UP000320811"/>
    </source>
</evidence>
<keyword evidence="2" id="KW-0805">Transcription regulation</keyword>
<evidence type="ECO:0000256" key="3">
    <source>
        <dbReference type="ARBA" id="ARBA00023082"/>
    </source>
</evidence>
<feature type="domain" description="RNA polymerase sigma factor 70 region 4 type 2" evidence="6">
    <location>
        <begin position="125"/>
        <end position="173"/>
    </location>
</feature>
<accession>A0A561Q5S3</accession>
<sequence length="192" mass="22393">MRELGLNSEQELLQLVAEGCTVAYKQLFQEYWEQVYGAGLYLTKSPESAKDLAQEIFLKLWDNRSALPEIRNLSKYLFVITKNLFHDQLRKKIFQESNKEFLVDYFSLKENTPHEQLEKKEVGNALAEAISSLPPQLREVFVLKRLDGLSHQEISVKLNISPISTKTYLTRALILIRKHFDKPSRELFPNQH</sequence>
<dbReference type="SUPFAM" id="SSF88946">
    <property type="entry name" value="Sigma2 domain of RNA polymerase sigma factors"/>
    <property type="match status" value="1"/>
</dbReference>
<organism evidence="7 8">
    <name type="scientific">Chitinophaga polysaccharea</name>
    <dbReference type="NCBI Taxonomy" id="1293035"/>
    <lineage>
        <taxon>Bacteria</taxon>
        <taxon>Pseudomonadati</taxon>
        <taxon>Bacteroidota</taxon>
        <taxon>Chitinophagia</taxon>
        <taxon>Chitinophagales</taxon>
        <taxon>Chitinophagaceae</taxon>
        <taxon>Chitinophaga</taxon>
    </lineage>
</organism>
<evidence type="ECO:0000259" key="5">
    <source>
        <dbReference type="Pfam" id="PF04542"/>
    </source>
</evidence>
<dbReference type="InterPro" id="IPR039425">
    <property type="entry name" value="RNA_pol_sigma-70-like"/>
</dbReference>
<dbReference type="SUPFAM" id="SSF88659">
    <property type="entry name" value="Sigma3 and sigma4 domains of RNA polymerase sigma factors"/>
    <property type="match status" value="1"/>
</dbReference>
<name>A0A561Q5S3_9BACT</name>
<evidence type="ECO:0000256" key="2">
    <source>
        <dbReference type="ARBA" id="ARBA00023015"/>
    </source>
</evidence>
<dbReference type="Pfam" id="PF08281">
    <property type="entry name" value="Sigma70_r4_2"/>
    <property type="match status" value="1"/>
</dbReference>
<dbReference type="EMBL" id="VIWO01000001">
    <property type="protein sequence ID" value="TWF45715.1"/>
    <property type="molecule type" value="Genomic_DNA"/>
</dbReference>
<dbReference type="InterPro" id="IPR013249">
    <property type="entry name" value="RNA_pol_sigma70_r4_t2"/>
</dbReference>
<comment type="similarity">
    <text evidence="1">Belongs to the sigma-70 factor family. ECF subfamily.</text>
</comment>
<evidence type="ECO:0000256" key="1">
    <source>
        <dbReference type="ARBA" id="ARBA00010641"/>
    </source>
</evidence>
<evidence type="ECO:0000313" key="7">
    <source>
        <dbReference type="EMBL" id="TWF45715.1"/>
    </source>
</evidence>
<dbReference type="PANTHER" id="PTHR43133">
    <property type="entry name" value="RNA POLYMERASE ECF-TYPE SIGMA FACTO"/>
    <property type="match status" value="1"/>
</dbReference>
<dbReference type="CDD" id="cd06171">
    <property type="entry name" value="Sigma70_r4"/>
    <property type="match status" value="1"/>
</dbReference>
<dbReference type="AlphaFoldDB" id="A0A561Q5S3"/>
<dbReference type="GO" id="GO:0016987">
    <property type="term" value="F:sigma factor activity"/>
    <property type="evidence" value="ECO:0007669"/>
    <property type="project" value="UniProtKB-KW"/>
</dbReference>
<evidence type="ECO:0000259" key="6">
    <source>
        <dbReference type="Pfam" id="PF08281"/>
    </source>
</evidence>